<keyword evidence="2" id="KW-1185">Reference proteome</keyword>
<evidence type="ECO:0000313" key="1">
    <source>
        <dbReference type="EMBL" id="KAG8463137.1"/>
    </source>
</evidence>
<protein>
    <recommendedName>
        <fullName evidence="3">DDE-1 domain-containing protein</fullName>
    </recommendedName>
</protein>
<name>A0A8J5XFW9_DIALT</name>
<reference evidence="1" key="1">
    <citation type="submission" date="2021-05" db="EMBL/GenBank/DDBJ databases">
        <title>The genome of the haptophyte Pavlova lutheri (Diacronema luteri, Pavlovales) - a model for lipid biosynthesis in eukaryotic algae.</title>
        <authorList>
            <person name="Hulatt C.J."/>
            <person name="Posewitz M.C."/>
        </authorList>
    </citation>
    <scope>NUCLEOTIDE SEQUENCE</scope>
    <source>
        <strain evidence="1">NIVA-4/92</strain>
    </source>
</reference>
<dbReference type="OrthoDB" id="3265672at2759"/>
<accession>A0A8J5XFW9</accession>
<proteinExistence type="predicted"/>
<organism evidence="1 2">
    <name type="scientific">Diacronema lutheri</name>
    <name type="common">Unicellular marine alga</name>
    <name type="synonym">Monochrysis lutheri</name>
    <dbReference type="NCBI Taxonomy" id="2081491"/>
    <lineage>
        <taxon>Eukaryota</taxon>
        <taxon>Haptista</taxon>
        <taxon>Haptophyta</taxon>
        <taxon>Pavlovophyceae</taxon>
        <taxon>Pavlovales</taxon>
        <taxon>Pavlovaceae</taxon>
        <taxon>Diacronema</taxon>
    </lineage>
</organism>
<dbReference type="Proteomes" id="UP000751190">
    <property type="component" value="Unassembled WGS sequence"/>
</dbReference>
<dbReference type="EMBL" id="JAGTXO010000017">
    <property type="protein sequence ID" value="KAG8463137.1"/>
    <property type="molecule type" value="Genomic_DNA"/>
</dbReference>
<comment type="caution">
    <text evidence="1">The sequence shown here is derived from an EMBL/GenBank/DDBJ whole genome shotgun (WGS) entry which is preliminary data.</text>
</comment>
<evidence type="ECO:0000313" key="2">
    <source>
        <dbReference type="Proteomes" id="UP000751190"/>
    </source>
</evidence>
<sequence length="304" mass="33510">MQRHINQHFDALKAYAAKVNPALRDFQLIHGKLTLKDVGNLDETGLDLCAGSCGKFVQLERFGNQVLVPFEQSPHWTLVVGFVGPVRMKMLAIMKGVEGHTPSPYHAQLLDVNSDVFLGQSVNGWITNPLKEAFFKMQIDAGTIGKRPLVINVDGHDSNLNNDVLHALAAKHNVLLLVPPSHTSADINGMGTQQCDRPRCHGGPIACFKSAFRELFCKQFFSSVRKKVNKVSVAEIVKLIEMAWSTSFKPELIEKLNRDVGYYNDDEGFLQWDLTRLLPPLAAAPAAAPVAPFGDEAESAEPVE</sequence>
<evidence type="ECO:0008006" key="3">
    <source>
        <dbReference type="Google" id="ProtNLM"/>
    </source>
</evidence>
<gene>
    <name evidence="1" type="ORF">KFE25_011134</name>
</gene>
<dbReference type="AlphaFoldDB" id="A0A8J5XFW9"/>